<evidence type="ECO:0000256" key="1">
    <source>
        <dbReference type="SAM" id="Phobius"/>
    </source>
</evidence>
<dbReference type="EMBL" id="CAJOBE010000732">
    <property type="protein sequence ID" value="CAF3679425.1"/>
    <property type="molecule type" value="Genomic_DNA"/>
</dbReference>
<feature type="transmembrane region" description="Helical" evidence="1">
    <location>
        <begin position="25"/>
        <end position="41"/>
    </location>
</feature>
<comment type="caution">
    <text evidence="2">The sequence shown here is derived from an EMBL/GenBank/DDBJ whole genome shotgun (WGS) entry which is preliminary data.</text>
</comment>
<feature type="non-terminal residue" evidence="2">
    <location>
        <position position="1"/>
    </location>
</feature>
<reference evidence="2" key="1">
    <citation type="submission" date="2021-02" db="EMBL/GenBank/DDBJ databases">
        <authorList>
            <person name="Nowell W R."/>
        </authorList>
    </citation>
    <scope>NUCLEOTIDE SEQUENCE</scope>
</reference>
<keyword evidence="1" id="KW-0472">Membrane</keyword>
<evidence type="ECO:0000313" key="3">
    <source>
        <dbReference type="Proteomes" id="UP000663874"/>
    </source>
</evidence>
<organism evidence="2 3">
    <name type="scientific">Rotaria sordida</name>
    <dbReference type="NCBI Taxonomy" id="392033"/>
    <lineage>
        <taxon>Eukaryota</taxon>
        <taxon>Metazoa</taxon>
        <taxon>Spiralia</taxon>
        <taxon>Gnathifera</taxon>
        <taxon>Rotifera</taxon>
        <taxon>Eurotatoria</taxon>
        <taxon>Bdelloidea</taxon>
        <taxon>Philodinida</taxon>
        <taxon>Philodinidae</taxon>
        <taxon>Rotaria</taxon>
    </lineage>
</organism>
<dbReference type="AlphaFoldDB" id="A0A818T3L9"/>
<keyword evidence="1" id="KW-1133">Transmembrane helix</keyword>
<protein>
    <submittedName>
        <fullName evidence="2">Uncharacterized protein</fullName>
    </submittedName>
</protein>
<accession>A0A818T3L9</accession>
<evidence type="ECO:0000313" key="2">
    <source>
        <dbReference type="EMBL" id="CAF3679425.1"/>
    </source>
</evidence>
<keyword evidence="1" id="KW-0812">Transmembrane</keyword>
<dbReference type="Proteomes" id="UP000663874">
    <property type="component" value="Unassembled WGS sequence"/>
</dbReference>
<sequence length="46" mass="5496">TWKTKMWYCQCDNKDGCNGSTNKRLSFLTILFGIIIFYWQSTQNIQ</sequence>
<name>A0A818T3L9_9BILA</name>
<gene>
    <name evidence="2" type="ORF">FNK824_LOCUS7743</name>
</gene>
<proteinExistence type="predicted"/>